<dbReference type="InterPro" id="IPR001296">
    <property type="entry name" value="Glyco_trans_1"/>
</dbReference>
<dbReference type="Gene3D" id="3.40.50.2000">
    <property type="entry name" value="Glycogen Phosphorylase B"/>
    <property type="match status" value="2"/>
</dbReference>
<name>A0A2Z2NSH7_9GAMM</name>
<dbReference type="GO" id="GO:1901135">
    <property type="term" value="P:carbohydrate derivative metabolic process"/>
    <property type="evidence" value="ECO:0007669"/>
    <property type="project" value="UniProtKB-ARBA"/>
</dbReference>
<dbReference type="Pfam" id="PF00534">
    <property type="entry name" value="Glycos_transf_1"/>
    <property type="match status" value="1"/>
</dbReference>
<evidence type="ECO:0000259" key="1">
    <source>
        <dbReference type="Pfam" id="PF00534"/>
    </source>
</evidence>
<evidence type="ECO:0000313" key="2">
    <source>
        <dbReference type="EMBL" id="ASJ74506.1"/>
    </source>
</evidence>
<dbReference type="KEGG" id="gai:IMCC3135_22175"/>
<keyword evidence="2" id="KW-0328">Glycosyltransferase</keyword>
<dbReference type="GO" id="GO:0102710">
    <property type="term" value="F:D-inositol-3-phosphate glycosyltransferase activity"/>
    <property type="evidence" value="ECO:0007669"/>
    <property type="project" value="UniProtKB-EC"/>
</dbReference>
<dbReference type="Proteomes" id="UP000250079">
    <property type="component" value="Chromosome"/>
</dbReference>
<dbReference type="EMBL" id="CP018632">
    <property type="protein sequence ID" value="ASJ74506.1"/>
    <property type="molecule type" value="Genomic_DNA"/>
</dbReference>
<reference evidence="2 3" key="1">
    <citation type="submission" date="2016-12" db="EMBL/GenBank/DDBJ databases">
        <authorList>
            <person name="Song W.-J."/>
            <person name="Kurnit D.M."/>
        </authorList>
    </citation>
    <scope>NUCLEOTIDE SEQUENCE [LARGE SCALE GENOMIC DNA]</scope>
    <source>
        <strain evidence="2 3">IMCC3135</strain>
    </source>
</reference>
<evidence type="ECO:0000313" key="3">
    <source>
        <dbReference type="Proteomes" id="UP000250079"/>
    </source>
</evidence>
<accession>A0A2Z2NSH7</accession>
<keyword evidence="2" id="KW-0808">Transferase</keyword>
<dbReference type="RefSeq" id="WP_088919530.1">
    <property type="nucleotide sequence ID" value="NZ_CP018632.1"/>
</dbReference>
<organism evidence="2 3">
    <name type="scientific">Granulosicoccus antarcticus IMCC3135</name>
    <dbReference type="NCBI Taxonomy" id="1192854"/>
    <lineage>
        <taxon>Bacteria</taxon>
        <taxon>Pseudomonadati</taxon>
        <taxon>Pseudomonadota</taxon>
        <taxon>Gammaproteobacteria</taxon>
        <taxon>Chromatiales</taxon>
        <taxon>Granulosicoccaceae</taxon>
        <taxon>Granulosicoccus</taxon>
    </lineage>
</organism>
<protein>
    <submittedName>
        <fullName evidence="2">D-inositol-3-phosphate glycosyltransferase</fullName>
        <ecNumber evidence="2">2.4.1.250</ecNumber>
    </submittedName>
</protein>
<dbReference type="EC" id="2.4.1.250" evidence="2"/>
<dbReference type="CDD" id="cd03801">
    <property type="entry name" value="GT4_PimA-like"/>
    <property type="match status" value="1"/>
</dbReference>
<feature type="domain" description="Glycosyl transferase family 1" evidence="1">
    <location>
        <begin position="198"/>
        <end position="354"/>
    </location>
</feature>
<sequence>MKSHKQITSDASWSSCAQRVVIFVDDYLDFDGRYSIGGRQRFTRDLALLIRAWGREVVIVQKARKGFELECPAGISVIGLPAALRVRGDLLFWKKAQVVARPGDVFLYASGDEVWPFFLPNAKAIQHGISWDGDQKAWFRSLQGFRALGMARKVRSILCVDTNYINWLRCQGNEGYRLTSKCEYIPNYADLQHVPISEKSSEEPMAIISARRNSEFRGLDLFIEALGMLQAQSINFTAHISTNQGHDDLQARARELGFADRLTTSMDSMDEVLARYRDFDVAVIPTRWSEGTSLACVEALTAGLAVVTTPVGGLANLVIPGFNGYVVPPVAERIAESLAELDSTSKRQQMRVNALSMRPALGIDAWQASVQKWLEA</sequence>
<gene>
    <name evidence="2" type="primary">mshA_2</name>
    <name evidence="2" type="ORF">IMCC3135_22175</name>
</gene>
<dbReference type="PANTHER" id="PTHR12526">
    <property type="entry name" value="GLYCOSYLTRANSFERASE"/>
    <property type="match status" value="1"/>
</dbReference>
<dbReference type="OrthoDB" id="9805661at2"/>
<keyword evidence="3" id="KW-1185">Reference proteome</keyword>
<dbReference type="SUPFAM" id="SSF53756">
    <property type="entry name" value="UDP-Glycosyltransferase/glycogen phosphorylase"/>
    <property type="match status" value="1"/>
</dbReference>
<proteinExistence type="predicted"/>
<dbReference type="AlphaFoldDB" id="A0A2Z2NSH7"/>